<gene>
    <name evidence="1" type="ORF">F3059_04965</name>
</gene>
<dbReference type="RefSeq" id="WP_151167027.1">
    <property type="nucleotide sequence ID" value="NZ_WACR01000004.1"/>
</dbReference>
<dbReference type="Proteomes" id="UP000435357">
    <property type="component" value="Unassembled WGS sequence"/>
</dbReference>
<accession>A0A6N6M7T7</accession>
<protein>
    <submittedName>
        <fullName evidence="1">Uncharacterized protein</fullName>
    </submittedName>
</protein>
<dbReference type="AlphaFoldDB" id="A0A6N6M7T7"/>
<reference evidence="1 2" key="1">
    <citation type="submission" date="2019-09" db="EMBL/GenBank/DDBJ databases">
        <title>Genomes of Cryomorphaceae.</title>
        <authorList>
            <person name="Bowman J.P."/>
        </authorList>
    </citation>
    <scope>NUCLEOTIDE SEQUENCE [LARGE SCALE GENOMIC DNA]</scope>
    <source>
        <strain evidence="1 2">KCTC 52047</strain>
    </source>
</reference>
<comment type="caution">
    <text evidence="1">The sequence shown here is derived from an EMBL/GenBank/DDBJ whole genome shotgun (WGS) entry which is preliminary data.</text>
</comment>
<organism evidence="1 2">
    <name type="scientific">Salibacter halophilus</name>
    <dbReference type="NCBI Taxonomy" id="1803916"/>
    <lineage>
        <taxon>Bacteria</taxon>
        <taxon>Pseudomonadati</taxon>
        <taxon>Bacteroidota</taxon>
        <taxon>Flavobacteriia</taxon>
        <taxon>Flavobacteriales</taxon>
        <taxon>Salibacteraceae</taxon>
        <taxon>Salibacter</taxon>
    </lineage>
</organism>
<sequence length="149" mass="17312">MQQSLYIIILSAFMMSCSTSSKSTSSNSKNEHEEQVGEQNKITNTVVQLRILELEQNAQYKGYHDCNCQNCDALVTVEKLVKQGFDYHGQIRENDTLNVHFIFSHQPDTAKYPLLKKHPLTSLEKNMKIEAEIFEKRSQFSIEFYKTLR</sequence>
<proteinExistence type="predicted"/>
<name>A0A6N6M7T7_9FLAO</name>
<keyword evidence="2" id="KW-1185">Reference proteome</keyword>
<evidence type="ECO:0000313" key="1">
    <source>
        <dbReference type="EMBL" id="KAB1064708.1"/>
    </source>
</evidence>
<evidence type="ECO:0000313" key="2">
    <source>
        <dbReference type="Proteomes" id="UP000435357"/>
    </source>
</evidence>
<dbReference type="EMBL" id="WACR01000004">
    <property type="protein sequence ID" value="KAB1064708.1"/>
    <property type="molecule type" value="Genomic_DNA"/>
</dbReference>